<dbReference type="KEGG" id="cdes:C0J27_00350"/>
<keyword evidence="3 7" id="KW-0067">ATP-binding</keyword>
<dbReference type="Gene3D" id="3.40.50.800">
    <property type="entry name" value="Anticodon-binding domain"/>
    <property type="match status" value="1"/>
</dbReference>
<proteinExistence type="inferred from homology"/>
<gene>
    <name evidence="7" type="primary">proS</name>
    <name evidence="9" type="ORF">C0J27_00350</name>
</gene>
<name>A0A345ZA84_9BACT</name>
<dbReference type="InterPro" id="IPR016061">
    <property type="entry name" value="Pro-tRNA_ligase_II_C"/>
</dbReference>
<dbReference type="PRINTS" id="PR01046">
    <property type="entry name" value="TRNASYNTHPRO"/>
</dbReference>
<dbReference type="OrthoDB" id="9809052at2"/>
<comment type="function">
    <text evidence="7">Catalyzes the attachment of proline to tRNA(Pro) in a two-step reaction: proline is first activated by ATP to form Pro-AMP and then transferred to the acceptor end of tRNA(Pro).</text>
</comment>
<dbReference type="InterPro" id="IPR036621">
    <property type="entry name" value="Anticodon-bd_dom_sf"/>
</dbReference>
<evidence type="ECO:0000256" key="2">
    <source>
        <dbReference type="ARBA" id="ARBA00022741"/>
    </source>
</evidence>
<dbReference type="CDD" id="cd00778">
    <property type="entry name" value="ProRS_core_arch_euk"/>
    <property type="match status" value="1"/>
</dbReference>
<feature type="domain" description="Aminoacyl-transfer RNA synthetases class-II family profile" evidence="8">
    <location>
        <begin position="47"/>
        <end position="295"/>
    </location>
</feature>
<dbReference type="InterPro" id="IPR002316">
    <property type="entry name" value="Pro-tRNA-ligase_IIa"/>
</dbReference>
<dbReference type="Pfam" id="PF09180">
    <property type="entry name" value="ProRS-C_1"/>
    <property type="match status" value="1"/>
</dbReference>
<comment type="subcellular location">
    <subcellularLocation>
        <location evidence="7">Cytoplasm</location>
    </subcellularLocation>
</comment>
<keyword evidence="7" id="KW-0963">Cytoplasm</keyword>
<sequence length="490" mass="55783">MLKLKKLKNFYHVWSIMSKLPDITKKFPDWYQEVIYEAELAEQAPVRGCVVIRPYGNAIWEEIKAVLDKKIKDTGHENAIFPLLIPLSFLEKEAEHVAGFAPELAIVTHAGGKKLEEPLVVRPTSETMIHAMFAKWIKSYRDLPLKINQWANVMRWEKRPRAFLRTSEFFWQEGHTAHETHEEALQETLLMLSEYVDLAQNYLAIPVIQGRKSPSEQFPGAEATYTFEGFMIDGKALQMGTSHLLSQNFAKSFDMKFQNKEGQIAYPYLTSWGATTRLVGAIIASHGDQKGLIIPPRIAPIQLVIIPIYRSDEEKLHVLAAAHEMTNILKKAGIRVKCDDNDNMKPGAKFFKWELRGIPFRLEIGPRDLAAGTAMIASRLSGEKQSIAMNDLITLLPGMLDQFHHELFATAQARYEKMWHKIEKIENFGKQLEEQAGIYQTGWCRDAACEQLLKPFTGSIRCLLSDRQEMKECFGCNKPSVVDVIAGKSY</sequence>
<dbReference type="InterPro" id="IPR045864">
    <property type="entry name" value="aa-tRNA-synth_II/BPL/LPL"/>
</dbReference>
<organism evidence="9 10">
    <name type="scientific">Candidatus Chromulinivorax destructor</name>
    <dbReference type="NCBI Taxonomy" id="2066483"/>
    <lineage>
        <taxon>Bacteria</taxon>
        <taxon>Candidatus Babelota</taxon>
        <taxon>Candidatus Babeliae</taxon>
        <taxon>Candidatus Babeliales</taxon>
        <taxon>Candidatus Chromulinivoraceae</taxon>
        <taxon>Candidatus Chromulinivorax</taxon>
    </lineage>
</organism>
<reference evidence="9 10" key="1">
    <citation type="submission" date="2017-12" db="EMBL/GenBank/DDBJ databases">
        <title>Chromulinavorax destructans is a abundant pathogen of dominant heterotrophic picoflagllates.</title>
        <authorList>
            <person name="Deeg C.M."/>
            <person name="Zimmer M."/>
            <person name="Suttle C.A."/>
        </authorList>
    </citation>
    <scope>NUCLEOTIDE SEQUENCE [LARGE SCALE GENOMIC DNA]</scope>
    <source>
        <strain evidence="9 10">SeV1</strain>
    </source>
</reference>
<evidence type="ECO:0000256" key="4">
    <source>
        <dbReference type="ARBA" id="ARBA00022917"/>
    </source>
</evidence>
<dbReference type="Pfam" id="PF00587">
    <property type="entry name" value="tRNA-synt_2b"/>
    <property type="match status" value="1"/>
</dbReference>
<dbReference type="InterPro" id="IPR033721">
    <property type="entry name" value="ProRS_core_arch_euk"/>
</dbReference>
<dbReference type="Pfam" id="PF03129">
    <property type="entry name" value="HGTP_anticodon"/>
    <property type="match status" value="1"/>
</dbReference>
<dbReference type="FunFam" id="3.40.50.800:FF:000005">
    <property type="entry name" value="bifunctional glutamate/proline--tRNA ligase"/>
    <property type="match status" value="1"/>
</dbReference>
<accession>A0A345ZA84</accession>
<evidence type="ECO:0000313" key="10">
    <source>
        <dbReference type="Proteomes" id="UP000254834"/>
    </source>
</evidence>
<comment type="subunit">
    <text evidence="7">Homodimer.</text>
</comment>
<keyword evidence="5 7" id="KW-0030">Aminoacyl-tRNA synthetase</keyword>
<dbReference type="PROSITE" id="PS50862">
    <property type="entry name" value="AA_TRNA_LIGASE_II"/>
    <property type="match status" value="1"/>
</dbReference>
<dbReference type="GO" id="GO:0005737">
    <property type="term" value="C:cytoplasm"/>
    <property type="evidence" value="ECO:0007669"/>
    <property type="project" value="UniProtKB-SubCell"/>
</dbReference>
<dbReference type="Proteomes" id="UP000254834">
    <property type="component" value="Chromosome"/>
</dbReference>
<keyword evidence="1 7" id="KW-0436">Ligase</keyword>
<dbReference type="InterPro" id="IPR004154">
    <property type="entry name" value="Anticodon-bd"/>
</dbReference>
<keyword evidence="10" id="KW-1185">Reference proteome</keyword>
<protein>
    <recommendedName>
        <fullName evidence="7">Proline--tRNA ligase</fullName>
        <ecNumber evidence="7">6.1.1.15</ecNumber>
    </recommendedName>
    <alternativeName>
        <fullName evidence="7">Prolyl-tRNA synthetase</fullName>
        <shortName evidence="7">ProRS</shortName>
    </alternativeName>
</protein>
<dbReference type="GO" id="GO:0005524">
    <property type="term" value="F:ATP binding"/>
    <property type="evidence" value="ECO:0007669"/>
    <property type="project" value="UniProtKB-UniRule"/>
</dbReference>
<evidence type="ECO:0000256" key="6">
    <source>
        <dbReference type="ARBA" id="ARBA00047671"/>
    </source>
</evidence>
<evidence type="ECO:0000313" key="9">
    <source>
        <dbReference type="EMBL" id="AXK60201.1"/>
    </source>
</evidence>
<dbReference type="SMART" id="SM00946">
    <property type="entry name" value="ProRS-C_1"/>
    <property type="match status" value="1"/>
</dbReference>
<dbReference type="PANTHER" id="PTHR43382:SF3">
    <property type="entry name" value="PROLINE--TRNA LIGASE, CHLOROPLASTIC_MITOCHONDRIAL"/>
    <property type="match status" value="1"/>
</dbReference>
<dbReference type="Gene3D" id="3.30.930.10">
    <property type="entry name" value="Bira Bifunctional Protein, Domain 2"/>
    <property type="match status" value="1"/>
</dbReference>
<dbReference type="FunFam" id="3.30.930.10:FF:000037">
    <property type="entry name" value="Proline--tRNA ligase"/>
    <property type="match status" value="1"/>
</dbReference>
<comment type="domain">
    <text evidence="7">Consists of three domains: the N-terminal catalytic domain, the anticodon-binding domain and the C-terminal extension.</text>
</comment>
<dbReference type="SUPFAM" id="SSF52954">
    <property type="entry name" value="Class II aaRS ABD-related"/>
    <property type="match status" value="1"/>
</dbReference>
<dbReference type="GO" id="GO:0006433">
    <property type="term" value="P:prolyl-tRNA aminoacylation"/>
    <property type="evidence" value="ECO:0007669"/>
    <property type="project" value="UniProtKB-UniRule"/>
</dbReference>
<dbReference type="SUPFAM" id="SSF55681">
    <property type="entry name" value="Class II aaRS and biotin synthetases"/>
    <property type="match status" value="1"/>
</dbReference>
<dbReference type="NCBIfam" id="TIGR00408">
    <property type="entry name" value="proS_fam_I"/>
    <property type="match status" value="1"/>
</dbReference>
<keyword evidence="4 7" id="KW-0648">Protein biosynthesis</keyword>
<dbReference type="Gene3D" id="3.30.110.30">
    <property type="entry name" value="C-terminal domain of ProRS"/>
    <property type="match status" value="1"/>
</dbReference>
<dbReference type="AlphaFoldDB" id="A0A345ZA84"/>
<dbReference type="PANTHER" id="PTHR43382">
    <property type="entry name" value="PROLYL-TRNA SYNTHETASE"/>
    <property type="match status" value="1"/>
</dbReference>
<evidence type="ECO:0000256" key="3">
    <source>
        <dbReference type="ARBA" id="ARBA00022840"/>
    </source>
</evidence>
<dbReference type="EC" id="6.1.1.15" evidence="7"/>
<dbReference type="InterPro" id="IPR004499">
    <property type="entry name" value="Pro-tRNA-ligase_IIa_arc-type"/>
</dbReference>
<dbReference type="GO" id="GO:0017101">
    <property type="term" value="C:aminoacyl-tRNA synthetase multienzyme complex"/>
    <property type="evidence" value="ECO:0007669"/>
    <property type="project" value="TreeGrafter"/>
</dbReference>
<dbReference type="InterPro" id="IPR002314">
    <property type="entry name" value="aa-tRNA-synt_IIb"/>
</dbReference>
<keyword evidence="2 7" id="KW-0547">Nucleotide-binding</keyword>
<evidence type="ECO:0000256" key="7">
    <source>
        <dbReference type="HAMAP-Rule" id="MF_01571"/>
    </source>
</evidence>
<evidence type="ECO:0000256" key="5">
    <source>
        <dbReference type="ARBA" id="ARBA00023146"/>
    </source>
</evidence>
<comment type="catalytic activity">
    <reaction evidence="6 7">
        <text>tRNA(Pro) + L-proline + ATP = L-prolyl-tRNA(Pro) + AMP + diphosphate</text>
        <dbReference type="Rhea" id="RHEA:14305"/>
        <dbReference type="Rhea" id="RHEA-COMP:9700"/>
        <dbReference type="Rhea" id="RHEA-COMP:9702"/>
        <dbReference type="ChEBI" id="CHEBI:30616"/>
        <dbReference type="ChEBI" id="CHEBI:33019"/>
        <dbReference type="ChEBI" id="CHEBI:60039"/>
        <dbReference type="ChEBI" id="CHEBI:78442"/>
        <dbReference type="ChEBI" id="CHEBI:78532"/>
        <dbReference type="ChEBI" id="CHEBI:456215"/>
        <dbReference type="EC" id="6.1.1.15"/>
    </reaction>
</comment>
<dbReference type="SUPFAM" id="SSF64586">
    <property type="entry name" value="C-terminal domain of ProRS"/>
    <property type="match status" value="1"/>
</dbReference>
<evidence type="ECO:0000259" key="8">
    <source>
        <dbReference type="PROSITE" id="PS50862"/>
    </source>
</evidence>
<evidence type="ECO:0000256" key="1">
    <source>
        <dbReference type="ARBA" id="ARBA00022598"/>
    </source>
</evidence>
<dbReference type="InterPro" id="IPR006195">
    <property type="entry name" value="aa-tRNA-synth_II"/>
</dbReference>
<dbReference type="EMBL" id="CP025544">
    <property type="protein sequence ID" value="AXK60201.1"/>
    <property type="molecule type" value="Genomic_DNA"/>
</dbReference>
<dbReference type="InterPro" id="IPR017449">
    <property type="entry name" value="Pro-tRNA_synth_II"/>
</dbReference>
<dbReference type="GO" id="GO:0004827">
    <property type="term" value="F:proline-tRNA ligase activity"/>
    <property type="evidence" value="ECO:0007669"/>
    <property type="project" value="UniProtKB-UniRule"/>
</dbReference>
<dbReference type="HAMAP" id="MF_01571">
    <property type="entry name" value="Pro_tRNA_synth_type3"/>
    <property type="match status" value="1"/>
</dbReference>
<comment type="similarity">
    <text evidence="7">Belongs to the class-II aminoacyl-tRNA synthetase family. ProS type 3 subfamily.</text>
</comment>